<dbReference type="Gene3D" id="3.90.79.10">
    <property type="entry name" value="Nucleoside Triphosphate Pyrophosphohydrolase"/>
    <property type="match status" value="1"/>
</dbReference>
<sequence length="259" mass="28340">MRTWEWETTEPGVHRTRLTEPVDPVALIEAVDARLAAGAHRVELLLDPGRRDLRAVAVRAGMRREGVLRGLLGPGPEGDALVVSRLADDPPRSSRENRLGVLDSAMPRKRVIGQGVIRDDRGRVLLCELTYKAEWDLPGGIVDPDEGPATTVVREIGEELGVELPLGPLVSLNWLPAYRGWSDALLCLFDLGVHPDLTERMTLDPGEIRAVHWCTPEDVAQHAAPYVARHLSQVWDGQELRTGAALLTDGRPVPAGPTD</sequence>
<keyword evidence="6" id="KW-1185">Reference proteome</keyword>
<dbReference type="PROSITE" id="PS00893">
    <property type="entry name" value="NUDIX_BOX"/>
    <property type="match status" value="1"/>
</dbReference>
<proteinExistence type="predicted"/>
<dbReference type="EMBL" id="FYEZ01000003">
    <property type="protein sequence ID" value="SNC73731.1"/>
    <property type="molecule type" value="Genomic_DNA"/>
</dbReference>
<dbReference type="InterPro" id="IPR000086">
    <property type="entry name" value="NUDIX_hydrolase_dom"/>
</dbReference>
<keyword evidence="3" id="KW-0460">Magnesium</keyword>
<dbReference type="InterPro" id="IPR015797">
    <property type="entry name" value="NUDIX_hydrolase-like_dom_sf"/>
</dbReference>
<evidence type="ECO:0000256" key="2">
    <source>
        <dbReference type="ARBA" id="ARBA00022801"/>
    </source>
</evidence>
<keyword evidence="2" id="KW-0378">Hydrolase</keyword>
<dbReference type="PROSITE" id="PS51462">
    <property type="entry name" value="NUDIX"/>
    <property type="match status" value="1"/>
</dbReference>
<dbReference type="CDD" id="cd18876">
    <property type="entry name" value="NUDIX_Hydrolase"/>
    <property type="match status" value="1"/>
</dbReference>
<reference evidence="5 6" key="1">
    <citation type="submission" date="2017-06" db="EMBL/GenBank/DDBJ databases">
        <authorList>
            <person name="Kim H.J."/>
            <person name="Triplett B.A."/>
        </authorList>
    </citation>
    <scope>NUCLEOTIDE SEQUENCE [LARGE SCALE GENOMIC DNA]</scope>
    <source>
        <strain evidence="5 6">DSM 22179</strain>
    </source>
</reference>
<dbReference type="Proteomes" id="UP000198122">
    <property type="component" value="Unassembled WGS sequence"/>
</dbReference>
<dbReference type="GO" id="GO:0016787">
    <property type="term" value="F:hydrolase activity"/>
    <property type="evidence" value="ECO:0007669"/>
    <property type="project" value="UniProtKB-KW"/>
</dbReference>
<evidence type="ECO:0000313" key="5">
    <source>
        <dbReference type="EMBL" id="SNC73731.1"/>
    </source>
</evidence>
<name>A0A212U6L8_9MICO</name>
<organism evidence="5 6">
    <name type="scientific">Kytococcus aerolatus</name>
    <dbReference type="NCBI Taxonomy" id="592308"/>
    <lineage>
        <taxon>Bacteria</taxon>
        <taxon>Bacillati</taxon>
        <taxon>Actinomycetota</taxon>
        <taxon>Actinomycetes</taxon>
        <taxon>Micrococcales</taxon>
        <taxon>Kytococcaceae</taxon>
        <taxon>Kytococcus</taxon>
    </lineage>
</organism>
<gene>
    <name evidence="5" type="ORF">SAMN05445756_2115</name>
</gene>
<comment type="cofactor">
    <cofactor evidence="1">
        <name>Mg(2+)</name>
        <dbReference type="ChEBI" id="CHEBI:18420"/>
    </cofactor>
</comment>
<dbReference type="AlphaFoldDB" id="A0A212U6L8"/>
<evidence type="ECO:0000256" key="3">
    <source>
        <dbReference type="ARBA" id="ARBA00022842"/>
    </source>
</evidence>
<accession>A0A212U6L8</accession>
<evidence type="ECO:0000256" key="1">
    <source>
        <dbReference type="ARBA" id="ARBA00001946"/>
    </source>
</evidence>
<evidence type="ECO:0000259" key="4">
    <source>
        <dbReference type="PROSITE" id="PS51462"/>
    </source>
</evidence>
<dbReference type="PANTHER" id="PTHR43046">
    <property type="entry name" value="GDP-MANNOSE MANNOSYL HYDROLASE"/>
    <property type="match status" value="1"/>
</dbReference>
<feature type="domain" description="Nudix hydrolase" evidence="4">
    <location>
        <begin position="107"/>
        <end position="236"/>
    </location>
</feature>
<evidence type="ECO:0000313" key="6">
    <source>
        <dbReference type="Proteomes" id="UP000198122"/>
    </source>
</evidence>
<dbReference type="PANTHER" id="PTHR43046:SF12">
    <property type="entry name" value="GDP-MANNOSE MANNOSYL HYDROLASE"/>
    <property type="match status" value="1"/>
</dbReference>
<dbReference type="Pfam" id="PF00293">
    <property type="entry name" value="NUDIX"/>
    <property type="match status" value="1"/>
</dbReference>
<dbReference type="InterPro" id="IPR020084">
    <property type="entry name" value="NUDIX_hydrolase_CS"/>
</dbReference>
<dbReference type="RefSeq" id="WP_234994406.1">
    <property type="nucleotide sequence ID" value="NZ_FYEZ01000003.1"/>
</dbReference>
<dbReference type="SUPFAM" id="SSF55811">
    <property type="entry name" value="Nudix"/>
    <property type="match status" value="1"/>
</dbReference>
<protein>
    <submittedName>
        <fullName evidence="5">ADP-ribose pyrophosphatase YjhB, NUDIX family</fullName>
    </submittedName>
</protein>